<feature type="compositionally biased region" description="Basic and acidic residues" evidence="1">
    <location>
        <begin position="1206"/>
        <end position="1221"/>
    </location>
</feature>
<feature type="region of interest" description="Disordered" evidence="1">
    <location>
        <begin position="330"/>
        <end position="368"/>
    </location>
</feature>
<dbReference type="SUPFAM" id="SSF52113">
    <property type="entry name" value="BRCT domain"/>
    <property type="match status" value="1"/>
</dbReference>
<feature type="compositionally biased region" description="Low complexity" evidence="1">
    <location>
        <begin position="1263"/>
        <end position="1273"/>
    </location>
</feature>
<feature type="compositionally biased region" description="Low complexity" evidence="1">
    <location>
        <begin position="852"/>
        <end position="863"/>
    </location>
</feature>
<keyword evidence="3" id="KW-1185">Reference proteome</keyword>
<feature type="compositionally biased region" description="Low complexity" evidence="1">
    <location>
        <begin position="1290"/>
        <end position="1312"/>
    </location>
</feature>
<feature type="region of interest" description="Disordered" evidence="1">
    <location>
        <begin position="786"/>
        <end position="813"/>
    </location>
</feature>
<feature type="region of interest" description="Disordered" evidence="1">
    <location>
        <begin position="381"/>
        <end position="452"/>
    </location>
</feature>
<feature type="region of interest" description="Disordered" evidence="1">
    <location>
        <begin position="830"/>
        <end position="938"/>
    </location>
</feature>
<feature type="compositionally biased region" description="Acidic residues" evidence="1">
    <location>
        <begin position="1082"/>
        <end position="1098"/>
    </location>
</feature>
<feature type="compositionally biased region" description="Polar residues" evidence="1">
    <location>
        <begin position="909"/>
        <end position="919"/>
    </location>
</feature>
<evidence type="ECO:0008006" key="4">
    <source>
        <dbReference type="Google" id="ProtNLM"/>
    </source>
</evidence>
<dbReference type="EMBL" id="JAPDMQ010000040">
    <property type="protein sequence ID" value="KAK0538775.1"/>
    <property type="molecule type" value="Genomic_DNA"/>
</dbReference>
<feature type="region of interest" description="Disordered" evidence="1">
    <location>
        <begin position="725"/>
        <end position="766"/>
    </location>
</feature>
<feature type="compositionally biased region" description="Basic and acidic residues" evidence="1">
    <location>
        <begin position="1172"/>
        <end position="1183"/>
    </location>
</feature>
<organism evidence="2 3">
    <name type="scientific">Tilletia horrida</name>
    <dbReference type="NCBI Taxonomy" id="155126"/>
    <lineage>
        <taxon>Eukaryota</taxon>
        <taxon>Fungi</taxon>
        <taxon>Dikarya</taxon>
        <taxon>Basidiomycota</taxon>
        <taxon>Ustilaginomycotina</taxon>
        <taxon>Exobasidiomycetes</taxon>
        <taxon>Tilletiales</taxon>
        <taxon>Tilletiaceae</taxon>
        <taxon>Tilletia</taxon>
    </lineage>
</organism>
<dbReference type="Proteomes" id="UP001176521">
    <property type="component" value="Unassembled WGS sequence"/>
</dbReference>
<feature type="region of interest" description="Disordered" evidence="1">
    <location>
        <begin position="480"/>
        <end position="679"/>
    </location>
</feature>
<feature type="compositionally biased region" description="Polar residues" evidence="1">
    <location>
        <begin position="381"/>
        <end position="397"/>
    </location>
</feature>
<sequence>MADGSHGAVSSFAGPSVLHNPSAPELPKVFAVSVAGGVRALKIHVPDCPKGVSRPSFHRPSFLSTMIRNGAQIESSLPRADVCIYHPDATEADIRFLCKSANAPARPIPVVHPDWAHASIKAERMLETNDPKWECLARCKIDPASVTGRGAAQTMKAAKHKPTNGIKRAPFTYDDRNFIIRHLLESPNAAPMGFKVAEELARQNPRHSATSYQTFISNNWKTGQCLEQKINAERARLGAELRALQYAGLGAAARHAGVMPPPSRKRPKKLIMDDGGQVIGDADADEEEAGQAAGPSTSAVQNSSNSIANRARKSADIALQAVRFLSSSNQNGANRVARSSDPVVGSSTSANDRDSPAVQSDDGGSVKRIHKSTASLYARSQQGLRLSQQAAQEQSGQKPAEPQTSKLAESSKSSAAQTSAAVNATPGEIVVPGADTGDKAHAEGQARANGEAATAAPVGLVARPQSLDHDVPAAVVAVEQATEPSDNRHAADNADAPEAQAQPPSASVAAVKENGQQNGQVASPERSRDDSDFSSDSDSELVPVLSKEQQAKLKQQKPRRFSDAVSSDSDSSLPLSLNPSNAASNNPSPAKRRRANPIPLAFVSQSAYKYGHAPPPSQLNPSRPRPGSEGPSSGNPAASGVPRQAASAASQPSSSSGSSLPSSNVRADPPLHAHDLVPATATASADIPVATQMTDSSTGSLVPRVKSEAAEDAINEMEEVEVDMQTESLTQQDRDEAALASAEGSTQRARGVSDAEGDAELAGASRADSLLGEFAAQDDADMRLMEALKQRSVPAPEAESAPSGEQPTASQVVASAGAALAAFTGRLGMAAGARQAGPAEHPPKWVPPPERAASISSAYASAAEDFTQSQSSAPPSSMPPPPIPALSASSFVGLQPPAASGPSTPSAEQAMTPSQTPLRNGNAPRVSADWHQAQALGTQAVREYEEQLFDGVSQVAVPQDESEEEAVAQGDGGGVRDPDSSDDERDMGAGVPVTAAESGDKAAAEAADGEGDAENEKAQSEEDLQKAYEEELFAGVSQVPVPPDTAEAEGEGDTSMVEANIEDRDKAAVSQVAMSSPGGGPETEDDELDELDDEDEAGLGDSKSNDDAGRQQSVDAESQSQHVWYAPPKNTTSGRKADTGDGDVRSSPPRAVGSPPAQSRTASPELTADDAATSREKNSERREGKRRRIDPDDSEEDAEPSPQRLRMMEPKQPDIPARGDRALGAFGSASALAAAPVQPEPGLESAPEVAPETEPQPQPQPQPEIQAQAQTVPQPQPSISAKTQAPTPAPASVRASSASLSASSRQRSASLAGDNNEAGTSRAVARGSAHISPQSRIGSSSHVPFNASMSPMMQARRPSSGPFFGGRQLSRLTRTTSTTSLSSLMAGAGNTSTASQRRLMRQAIEAQARADMLTLALEFGLADPKQLRPWIGEDADLDKCRERMLADYEEAARGAGLGFEVVVDMVRQADGAFEKVRAALVGDGKHPRQGGAARRRNS</sequence>
<comment type="caution">
    <text evidence="2">The sequence shown here is derived from an EMBL/GenBank/DDBJ whole genome shotgun (WGS) entry which is preliminary data.</text>
</comment>
<feature type="compositionally biased region" description="Basic and acidic residues" evidence="1">
    <location>
        <begin position="1135"/>
        <end position="1144"/>
    </location>
</feature>
<reference evidence="2" key="1">
    <citation type="journal article" date="2023" name="PhytoFront">
        <title>Draft Genome Resources of Seven Strains of Tilletia horrida, Causal Agent of Kernel Smut of Rice.</title>
        <authorList>
            <person name="Khanal S."/>
            <person name="Antony Babu S."/>
            <person name="Zhou X.G."/>
        </authorList>
    </citation>
    <scope>NUCLEOTIDE SEQUENCE</scope>
    <source>
        <strain evidence="2">TX3</strain>
    </source>
</reference>
<proteinExistence type="predicted"/>
<feature type="compositionally biased region" description="Polar residues" evidence="1">
    <location>
        <begin position="295"/>
        <end position="307"/>
    </location>
</feature>
<protein>
    <recommendedName>
        <fullName evidence="4">BRCT domain-containing protein</fullName>
    </recommendedName>
</protein>
<evidence type="ECO:0000313" key="3">
    <source>
        <dbReference type="Proteomes" id="UP001176521"/>
    </source>
</evidence>
<feature type="compositionally biased region" description="Low complexity" evidence="1">
    <location>
        <begin position="1222"/>
        <end position="1235"/>
    </location>
</feature>
<dbReference type="InterPro" id="IPR036420">
    <property type="entry name" value="BRCT_dom_sf"/>
</dbReference>
<name>A0AAN6JNR7_9BASI</name>
<feature type="compositionally biased region" description="Low complexity" evidence="1">
    <location>
        <begin position="620"/>
        <end position="663"/>
    </location>
</feature>
<feature type="compositionally biased region" description="Basic and acidic residues" evidence="1">
    <location>
        <begin position="1014"/>
        <end position="1029"/>
    </location>
</feature>
<gene>
    <name evidence="2" type="ORF">OC842_001194</name>
</gene>
<feature type="compositionally biased region" description="Low complexity" evidence="1">
    <location>
        <begin position="493"/>
        <end position="511"/>
    </location>
</feature>
<feature type="region of interest" description="Disordered" evidence="1">
    <location>
        <begin position="952"/>
        <end position="1345"/>
    </location>
</feature>
<feature type="region of interest" description="Disordered" evidence="1">
    <location>
        <begin position="285"/>
        <end position="307"/>
    </location>
</feature>
<feature type="compositionally biased region" description="Polar residues" evidence="1">
    <location>
        <begin position="1110"/>
        <end position="1122"/>
    </location>
</feature>
<feature type="compositionally biased region" description="Low complexity" evidence="1">
    <location>
        <begin position="405"/>
        <end position="421"/>
    </location>
</feature>
<evidence type="ECO:0000313" key="2">
    <source>
        <dbReference type="EMBL" id="KAK0538775.1"/>
    </source>
</evidence>
<evidence type="ECO:0000256" key="1">
    <source>
        <dbReference type="SAM" id="MobiDB-lite"/>
    </source>
</evidence>
<feature type="compositionally biased region" description="Polar residues" evidence="1">
    <location>
        <begin position="1331"/>
        <end position="1345"/>
    </location>
</feature>
<accession>A0AAN6JNR7</accession>
<feature type="compositionally biased region" description="Low complexity" evidence="1">
    <location>
        <begin position="563"/>
        <end position="589"/>
    </location>
</feature>
<feature type="compositionally biased region" description="Low complexity" evidence="1">
    <location>
        <begin position="885"/>
        <end position="907"/>
    </location>
</feature>